<organism evidence="1 2">
    <name type="scientific">Opacimonas viscosa</name>
    <dbReference type="NCBI Taxonomy" id="2961944"/>
    <lineage>
        <taxon>Bacteria</taxon>
        <taxon>Pseudomonadati</taxon>
        <taxon>Pseudomonadota</taxon>
        <taxon>Gammaproteobacteria</taxon>
        <taxon>Alteromonadales</taxon>
        <taxon>Alteromonadaceae</taxon>
        <taxon>Opacimonas</taxon>
    </lineage>
</organism>
<sequence length="391" mass="45317">MLIEFFLTLKRYKVPVTLRELLDLLGALEQNVVFASWDDFYSLTRIVMVKDEAHYDRFDRAFAHYFKGVQALDLFNEDIPAEWLRKELEKRLSAEEKAQMATLGGLDKLLETLQERLKEQKKRHQGGSKWIGTGGTSPFGAYGDNPEGMRIGQDGNRNFSAVKVWDKREFKNLSNDETLSTRNVQMALRKLRRFARTGAAEELDINATIGSTAKNAGLLDLQMIAERHNAVKVLMFFDVGGSMDGHIQQMEQLFSAVQAEFKHLKYYYFHNCVYEGVWEDNARRQNLTSIHEIKRTYGKDYKCIFVGDATMGPYEITYPGGSVEHWNEQTGEYWMTMLTRYFTHSVWLNPQPMQIWRYHHSIQIMQHIMQDKMYPMTVDGLGAAMASLLKK</sequence>
<comment type="caution">
    <text evidence="1">The sequence shown here is derived from an EMBL/GenBank/DDBJ whole genome shotgun (WGS) entry which is preliminary data.</text>
</comment>
<dbReference type="AlphaFoldDB" id="A0AA41X0T5"/>
<reference evidence="1" key="1">
    <citation type="submission" date="2022-07" db="EMBL/GenBank/DDBJ databases">
        <title>Characterization of the Novel Bacterium Alteromonas immobilis LMIT006 and Alteromonas gregis LMIT007.</title>
        <authorList>
            <person name="Lin X."/>
        </authorList>
    </citation>
    <scope>NUCLEOTIDE SEQUENCE</scope>
    <source>
        <strain evidence="1">LMIT007</strain>
    </source>
</reference>
<evidence type="ECO:0000313" key="2">
    <source>
        <dbReference type="Proteomes" id="UP001165413"/>
    </source>
</evidence>
<proteinExistence type="predicted"/>
<dbReference type="PANTHER" id="PTHR39338">
    <property type="entry name" value="BLL5662 PROTEIN-RELATED"/>
    <property type="match status" value="1"/>
</dbReference>
<evidence type="ECO:0000313" key="1">
    <source>
        <dbReference type="EMBL" id="MCP3427416.1"/>
    </source>
</evidence>
<dbReference type="RefSeq" id="WP_254097750.1">
    <property type="nucleotide sequence ID" value="NZ_JANATA010000001.1"/>
</dbReference>
<dbReference type="Proteomes" id="UP001165413">
    <property type="component" value="Unassembled WGS sequence"/>
</dbReference>
<keyword evidence="2" id="KW-1185">Reference proteome</keyword>
<name>A0AA41X0T5_9ALTE</name>
<gene>
    <name evidence="1" type="ORF">NLF92_00450</name>
</gene>
<dbReference type="EMBL" id="JANATA010000001">
    <property type="protein sequence ID" value="MCP3427416.1"/>
    <property type="molecule type" value="Genomic_DNA"/>
</dbReference>
<evidence type="ECO:0008006" key="3">
    <source>
        <dbReference type="Google" id="ProtNLM"/>
    </source>
</evidence>
<accession>A0AA41X0T5</accession>
<protein>
    <recommendedName>
        <fullName evidence="3">VWA domain-containing protein</fullName>
    </recommendedName>
</protein>
<dbReference type="PANTHER" id="PTHR39338:SF7">
    <property type="entry name" value="BLL6692 PROTEIN"/>
    <property type="match status" value="1"/>
</dbReference>